<proteinExistence type="predicted"/>
<feature type="region of interest" description="Disordered" evidence="1">
    <location>
        <begin position="863"/>
        <end position="940"/>
    </location>
</feature>
<dbReference type="InterPro" id="IPR012931">
    <property type="entry name" value="TraG_N_Proteobacteria"/>
</dbReference>
<dbReference type="Pfam" id="PF07916">
    <property type="entry name" value="TraG_N"/>
    <property type="match status" value="1"/>
</dbReference>
<feature type="region of interest" description="Disordered" evidence="1">
    <location>
        <begin position="649"/>
        <end position="673"/>
    </location>
</feature>
<keyword evidence="2" id="KW-1133">Transmembrane helix</keyword>
<organism evidence="4 5">
    <name type="scientific">Limnobaculum allomyrinae</name>
    <dbReference type="NCBI Taxonomy" id="2791986"/>
    <lineage>
        <taxon>Bacteria</taxon>
        <taxon>Pseudomonadati</taxon>
        <taxon>Pseudomonadota</taxon>
        <taxon>Gammaproteobacteria</taxon>
        <taxon>Enterobacterales</taxon>
        <taxon>Budviciaceae</taxon>
        <taxon>Limnobaculum</taxon>
    </lineage>
</organism>
<evidence type="ECO:0000259" key="3">
    <source>
        <dbReference type="Pfam" id="PF07916"/>
    </source>
</evidence>
<reference evidence="4 5" key="1">
    <citation type="submission" date="2020-11" db="EMBL/GenBank/DDBJ databases">
        <title>Insectihabitans protaetiae gen. nov. sp. nov. and Insectihabitans allomyrinae sp. nov., isolated from larvae of Protaetia brevitarsis seulensis and Allomyrina dichotoma, respectively.</title>
        <authorList>
            <person name="Lee S.D."/>
            <person name="Byeon Y.-S."/>
            <person name="Kim S.-M."/>
            <person name="Yang H.L."/>
            <person name="Kim I.S."/>
        </authorList>
    </citation>
    <scope>NUCLEOTIDE SEQUENCE [LARGE SCALE GENOMIC DNA]</scope>
    <source>
        <strain evidence="4 5">BWR-B9</strain>
    </source>
</reference>
<dbReference type="EMBL" id="JADRCR010000012">
    <property type="protein sequence ID" value="MBK5145535.1"/>
    <property type="molecule type" value="Genomic_DNA"/>
</dbReference>
<keyword evidence="2" id="KW-0812">Transmembrane</keyword>
<name>A0ABS1IUU6_9GAMM</name>
<accession>A0ABS1IUU6</accession>
<protein>
    <submittedName>
        <fullName evidence="4">Conjugal transfer mating pair stabilization protein TraG</fullName>
    </submittedName>
</protein>
<feature type="domain" description="TraG N-terminal Proteobacteria" evidence="3">
    <location>
        <begin position="3"/>
        <end position="446"/>
    </location>
</feature>
<feature type="region of interest" description="Disordered" evidence="1">
    <location>
        <begin position="804"/>
        <end position="831"/>
    </location>
</feature>
<feature type="compositionally biased region" description="Basic and acidic residues" evidence="1">
    <location>
        <begin position="867"/>
        <end position="933"/>
    </location>
</feature>
<evidence type="ECO:0000256" key="1">
    <source>
        <dbReference type="SAM" id="MobiDB-lite"/>
    </source>
</evidence>
<feature type="transmembrane region" description="Helical" evidence="2">
    <location>
        <begin position="360"/>
        <end position="381"/>
    </location>
</feature>
<feature type="transmembrane region" description="Helical" evidence="2">
    <location>
        <begin position="409"/>
        <end position="431"/>
    </location>
</feature>
<evidence type="ECO:0000313" key="4">
    <source>
        <dbReference type="EMBL" id="MBK5145535.1"/>
    </source>
</evidence>
<dbReference type="NCBIfam" id="NF010295">
    <property type="entry name" value="PRK13735.1"/>
    <property type="match status" value="1"/>
</dbReference>
<keyword evidence="5" id="KW-1185">Reference proteome</keyword>
<feature type="transmembrane region" description="Helical" evidence="2">
    <location>
        <begin position="56"/>
        <end position="73"/>
    </location>
</feature>
<feature type="transmembrane region" description="Helical" evidence="2">
    <location>
        <begin position="20"/>
        <end position="44"/>
    </location>
</feature>
<comment type="caution">
    <text evidence="4">The sequence shown here is derived from an EMBL/GenBank/DDBJ whole genome shotgun (WGS) entry which is preliminary data.</text>
</comment>
<gene>
    <name evidence="4" type="primary">traG</name>
    <name evidence="4" type="ORF">I2494_17795</name>
</gene>
<feature type="transmembrane region" description="Helical" evidence="2">
    <location>
        <begin position="331"/>
        <end position="353"/>
    </location>
</feature>
<evidence type="ECO:0000313" key="5">
    <source>
        <dbReference type="Proteomes" id="UP001296921"/>
    </source>
</evidence>
<dbReference type="Proteomes" id="UP001296921">
    <property type="component" value="Unassembled WGS sequence"/>
</dbReference>
<evidence type="ECO:0000256" key="2">
    <source>
        <dbReference type="SAM" id="Phobius"/>
    </source>
</evidence>
<keyword evidence="2" id="KW-0472">Membrane</keyword>
<dbReference type="RefSeq" id="WP_218468416.1">
    <property type="nucleotide sequence ID" value="NZ_JADRCR010000012.1"/>
</dbReference>
<sequence length="940" mass="102905">MWEMYVITGGDWFRVSFNAIATFMSTSAWTSLVRLATAIGILLTCIDYIRRRDVKVFLYWVFVITLTSSMVNIKRSIQIIDSSQPMAVYHVDNVPMGLVFPSYLFTVMGHSILQGYELVFHTPNSVTYSKGGMLFGAGLVVQSTDFISANPEITGLFSDYVQNCVIGDIYLNHKYSLEDLMNSPDPYTLIFANPSPLRGVFDRDSKFMTCAVASVKLKADLRLDTETGGTTWLYYARSVFGGRPDANILLAEMLGDSYQYFYSSGQSASDIMKKNVTLTALRRGITSYASRSDDTSSLVMLSETSAMSKLRMSQATSTEIAARQIPMLQTVILGVLIGLFPVMVLLGLMNILFVQVWKGFLLTILWLQSWPIMFAILNHAVSFNLQAKLSGTSLTLSNMSTLQQNYSDIATTAGWISTFIPFLSMGLVYGLNRAFSQSGSYTGTSIQGVASQSSSQAVDGTWAFNNLQTDNVQGFKWDTNSATSAGQMSSQTVSGGLMTRTAGGNTVYNSSGAMSQLPVHLGFSNRLGSTFQEQARESEQQSSTFQKGYNDGLTFTSNKAMQLSQQFGNSSSMVQGADSSEGSNKSAAFSKMNAIAEQYAKDNNISKNEAFKQLMDKGTKGTVSADLKVGAKADFGVYANASASGGLQGFSGSSHGTDEKGSQNNSNNHNKNAQMASDFRDSMDVIASDKTSTSGNHTDNNSASQLDQLGYSLNQMRNDFENYSSASTRSHEYSELASRSKDMSAQVESNYDQMFADWVTKQSPENAHDILTNTSSPDIARQREALAQQFVEQELAPRIADDYHTNRDTAGSSMGDVGPTSGRMGAEASYLQGEADIQKRAEEAGINKEVKGDVDNLIKSSKAKITSAKEDTHKKQSEVQGERDNLKREHQSAEQTHKTNYNKERQAQGEKDDYEDVMKNDPRNKNASKRSDPNIEGGGD</sequence>